<proteinExistence type="predicted"/>
<evidence type="ECO:0000313" key="3">
    <source>
        <dbReference type="Proteomes" id="UP000282438"/>
    </source>
</evidence>
<reference evidence="2 3" key="1">
    <citation type="submission" date="2018-12" db="EMBL/GenBank/DDBJ databases">
        <title>Complete genome sequence of Iodobacter sp. H11R3.</title>
        <authorList>
            <person name="Bae J.-W."/>
        </authorList>
    </citation>
    <scope>NUCLEOTIDE SEQUENCE [LARGE SCALE GENOMIC DNA]</scope>
    <source>
        <strain evidence="2 3">H11R3</strain>
    </source>
</reference>
<feature type="transmembrane region" description="Helical" evidence="1">
    <location>
        <begin position="59"/>
        <end position="79"/>
    </location>
</feature>
<evidence type="ECO:0000256" key="1">
    <source>
        <dbReference type="SAM" id="Phobius"/>
    </source>
</evidence>
<dbReference type="KEGG" id="iod:EJO50_03100"/>
<gene>
    <name evidence="2" type="ORF">EJO50_03100</name>
</gene>
<evidence type="ECO:0000313" key="2">
    <source>
        <dbReference type="EMBL" id="AZN35560.1"/>
    </source>
</evidence>
<keyword evidence="1" id="KW-0812">Transmembrane</keyword>
<accession>A0A3S8ZPZ8</accession>
<dbReference type="RefSeq" id="WP_125971526.1">
    <property type="nucleotide sequence ID" value="NZ_CP034433.1"/>
</dbReference>
<keyword evidence="1" id="KW-1133">Transmembrane helix</keyword>
<feature type="transmembrane region" description="Helical" evidence="1">
    <location>
        <begin position="7"/>
        <end position="25"/>
    </location>
</feature>
<protein>
    <submittedName>
        <fullName evidence="2">Uncharacterized protein</fullName>
    </submittedName>
</protein>
<dbReference type="Proteomes" id="UP000282438">
    <property type="component" value="Chromosome"/>
</dbReference>
<organism evidence="2 3">
    <name type="scientific">Iodobacter ciconiae</name>
    <dbReference type="NCBI Taxonomy" id="2496266"/>
    <lineage>
        <taxon>Bacteria</taxon>
        <taxon>Pseudomonadati</taxon>
        <taxon>Pseudomonadota</taxon>
        <taxon>Betaproteobacteria</taxon>
        <taxon>Neisseriales</taxon>
        <taxon>Chitinibacteraceae</taxon>
        <taxon>Iodobacter</taxon>
    </lineage>
</organism>
<name>A0A3S8ZPZ8_9NEIS</name>
<keyword evidence="1" id="KW-0472">Membrane</keyword>
<keyword evidence="3" id="KW-1185">Reference proteome</keyword>
<dbReference type="EMBL" id="CP034433">
    <property type="protein sequence ID" value="AZN35560.1"/>
    <property type="molecule type" value="Genomic_DNA"/>
</dbReference>
<sequence length="82" mass="9263">MKKNLKRINPISILLIISLAAWWIWSSFVQEESYGVCFQGFNYTDKHVAEYYVNGMGGAAIFLPSPMIMLMEVAGAFLAGRR</sequence>
<dbReference type="AlphaFoldDB" id="A0A3S8ZPZ8"/>